<name>A0A2M3ZPQ6_9DIPT</name>
<sequence>MFRISSLVVRSAARQSVVFLVAISLNRSFASGHLARSARASNVIPTRVSSFTTFVPLPCMNEPSLRIWQASMYLATAFTVLSSMRLASSSTFSR</sequence>
<proteinExistence type="predicted"/>
<organism evidence="1">
    <name type="scientific">Anopheles braziliensis</name>
    <dbReference type="NCBI Taxonomy" id="58242"/>
    <lineage>
        <taxon>Eukaryota</taxon>
        <taxon>Metazoa</taxon>
        <taxon>Ecdysozoa</taxon>
        <taxon>Arthropoda</taxon>
        <taxon>Hexapoda</taxon>
        <taxon>Insecta</taxon>
        <taxon>Pterygota</taxon>
        <taxon>Neoptera</taxon>
        <taxon>Endopterygota</taxon>
        <taxon>Diptera</taxon>
        <taxon>Nematocera</taxon>
        <taxon>Culicoidea</taxon>
        <taxon>Culicidae</taxon>
        <taxon>Anophelinae</taxon>
        <taxon>Anopheles</taxon>
    </lineage>
</organism>
<protein>
    <submittedName>
        <fullName evidence="1">Putative secreted peptide</fullName>
    </submittedName>
</protein>
<dbReference type="EMBL" id="GGFM01009775">
    <property type="protein sequence ID" value="MBW30526.1"/>
    <property type="molecule type" value="Transcribed_RNA"/>
</dbReference>
<reference evidence="1" key="1">
    <citation type="submission" date="2018-01" db="EMBL/GenBank/DDBJ databases">
        <title>An insight into the sialome of Amazonian anophelines.</title>
        <authorList>
            <person name="Ribeiro J.M."/>
            <person name="Scarpassa V."/>
            <person name="Calvo E."/>
        </authorList>
    </citation>
    <scope>NUCLEOTIDE SEQUENCE</scope>
    <source>
        <tissue evidence="1">Salivary glands</tissue>
    </source>
</reference>
<accession>A0A2M3ZPQ6</accession>
<dbReference type="AlphaFoldDB" id="A0A2M3ZPQ6"/>
<evidence type="ECO:0000313" key="1">
    <source>
        <dbReference type="EMBL" id="MBW30526.1"/>
    </source>
</evidence>